<gene>
    <name evidence="2" type="ORF">GDO81_013957</name>
</gene>
<comment type="caution">
    <text evidence="2">The sequence shown here is derived from an EMBL/GenBank/DDBJ whole genome shotgun (WGS) entry which is preliminary data.</text>
</comment>
<keyword evidence="1" id="KW-1133">Transmembrane helix</keyword>
<organism evidence="2 3">
    <name type="scientific">Engystomops pustulosus</name>
    <name type="common">Tungara frog</name>
    <name type="synonym">Physalaemus pustulosus</name>
    <dbReference type="NCBI Taxonomy" id="76066"/>
    <lineage>
        <taxon>Eukaryota</taxon>
        <taxon>Metazoa</taxon>
        <taxon>Chordata</taxon>
        <taxon>Craniata</taxon>
        <taxon>Vertebrata</taxon>
        <taxon>Euteleostomi</taxon>
        <taxon>Amphibia</taxon>
        <taxon>Batrachia</taxon>
        <taxon>Anura</taxon>
        <taxon>Neobatrachia</taxon>
        <taxon>Hyloidea</taxon>
        <taxon>Leptodactylidae</taxon>
        <taxon>Leiuperinae</taxon>
        <taxon>Engystomops</taxon>
    </lineage>
</organism>
<sequence length="127" mass="14639">MGLKRPIYSFDITLYNNVFLYKSFFLYKSCSKHAAGISLFKVSFLNLLMTAKSVTCYLFARMILADILSTSATDTLRFPVLLCWTNVTLFSYFISRLWMFLKTYTTSDHSLQKISLLDKNCVIPTVP</sequence>
<dbReference type="EMBL" id="WNYA01000006">
    <property type="protein sequence ID" value="KAG8568309.1"/>
    <property type="molecule type" value="Genomic_DNA"/>
</dbReference>
<feature type="transmembrane region" description="Helical" evidence="1">
    <location>
        <begin position="39"/>
        <end position="64"/>
    </location>
</feature>
<evidence type="ECO:0000313" key="2">
    <source>
        <dbReference type="EMBL" id="KAG8568309.1"/>
    </source>
</evidence>
<name>A0AAV7B6Z9_ENGPU</name>
<keyword evidence="3" id="KW-1185">Reference proteome</keyword>
<reference evidence="2" key="1">
    <citation type="thesis" date="2020" institute="ProQuest LLC" country="789 East Eisenhower Parkway, Ann Arbor, MI, USA">
        <title>Comparative Genomics and Chromosome Evolution.</title>
        <authorList>
            <person name="Mudd A.B."/>
        </authorList>
    </citation>
    <scope>NUCLEOTIDE SEQUENCE</scope>
    <source>
        <strain evidence="2">237g6f4</strain>
        <tissue evidence="2">Blood</tissue>
    </source>
</reference>
<accession>A0AAV7B6Z9</accession>
<protein>
    <submittedName>
        <fullName evidence="2">Uncharacterized protein</fullName>
    </submittedName>
</protein>
<keyword evidence="1" id="KW-0812">Transmembrane</keyword>
<dbReference type="Proteomes" id="UP000824782">
    <property type="component" value="Unassembled WGS sequence"/>
</dbReference>
<proteinExistence type="predicted"/>
<evidence type="ECO:0000313" key="3">
    <source>
        <dbReference type="Proteomes" id="UP000824782"/>
    </source>
</evidence>
<dbReference type="AlphaFoldDB" id="A0AAV7B6Z9"/>
<feature type="transmembrane region" description="Helical" evidence="1">
    <location>
        <begin position="76"/>
        <end position="94"/>
    </location>
</feature>
<keyword evidence="1" id="KW-0472">Membrane</keyword>
<evidence type="ECO:0000256" key="1">
    <source>
        <dbReference type="SAM" id="Phobius"/>
    </source>
</evidence>